<feature type="non-terminal residue" evidence="1">
    <location>
        <position position="1"/>
    </location>
</feature>
<name>W2TZK8_NECAM</name>
<protein>
    <submittedName>
        <fullName evidence="1">Uncharacterized protein</fullName>
    </submittedName>
</protein>
<gene>
    <name evidence="1" type="ORF">NECAME_16288</name>
</gene>
<accession>W2TZK8</accession>
<dbReference type="OrthoDB" id="616263at2759"/>
<dbReference type="EMBL" id="KI657537">
    <property type="protein sequence ID" value="ETN86506.1"/>
    <property type="molecule type" value="Genomic_DNA"/>
</dbReference>
<organism evidence="1 2">
    <name type="scientific">Necator americanus</name>
    <name type="common">Human hookworm</name>
    <dbReference type="NCBI Taxonomy" id="51031"/>
    <lineage>
        <taxon>Eukaryota</taxon>
        <taxon>Metazoa</taxon>
        <taxon>Ecdysozoa</taxon>
        <taxon>Nematoda</taxon>
        <taxon>Chromadorea</taxon>
        <taxon>Rhabditida</taxon>
        <taxon>Rhabditina</taxon>
        <taxon>Rhabditomorpha</taxon>
        <taxon>Strongyloidea</taxon>
        <taxon>Ancylostomatidae</taxon>
        <taxon>Bunostominae</taxon>
        <taxon>Necator</taxon>
    </lineage>
</organism>
<reference evidence="2" key="1">
    <citation type="journal article" date="2014" name="Nat. Genet.">
        <title>Genome of the human hookworm Necator americanus.</title>
        <authorList>
            <person name="Tang Y.T."/>
            <person name="Gao X."/>
            <person name="Rosa B.A."/>
            <person name="Abubucker S."/>
            <person name="Hallsworth-Pepin K."/>
            <person name="Martin J."/>
            <person name="Tyagi R."/>
            <person name="Heizer E."/>
            <person name="Zhang X."/>
            <person name="Bhonagiri-Palsikar V."/>
            <person name="Minx P."/>
            <person name="Warren W.C."/>
            <person name="Wang Q."/>
            <person name="Zhan B."/>
            <person name="Hotez P.J."/>
            <person name="Sternberg P.W."/>
            <person name="Dougall A."/>
            <person name="Gaze S.T."/>
            <person name="Mulvenna J."/>
            <person name="Sotillo J."/>
            <person name="Ranganathan S."/>
            <person name="Rabelo E.M."/>
            <person name="Wilson R.K."/>
            <person name="Felgner P.L."/>
            <person name="Bethony J."/>
            <person name="Hawdon J.M."/>
            <person name="Gasser R.B."/>
            <person name="Loukas A."/>
            <person name="Mitreva M."/>
        </authorList>
    </citation>
    <scope>NUCLEOTIDE SEQUENCE [LARGE SCALE GENOMIC DNA]</scope>
</reference>
<keyword evidence="2" id="KW-1185">Reference proteome</keyword>
<evidence type="ECO:0000313" key="2">
    <source>
        <dbReference type="Proteomes" id="UP000053676"/>
    </source>
</evidence>
<evidence type="ECO:0000313" key="1">
    <source>
        <dbReference type="EMBL" id="ETN86506.1"/>
    </source>
</evidence>
<dbReference type="Proteomes" id="UP000053676">
    <property type="component" value="Unassembled WGS sequence"/>
</dbReference>
<dbReference type="AlphaFoldDB" id="W2TZK8"/>
<sequence length="167" mass="19276">VCFFAEPALFVHPLRSLIGKIVLQVHRQGVWVPHQLQRDNARNKILKNIDEMRVHLESYFYSKEMKFYEQGMATLRTRWQKVLDGNCTKDGIKLHFFPSNAQVLCQRILFVLQEAKLDPWLLASFTRFCCGVCAGHNDSEIAMINPASSTKHFSPSDGQQLSKRRLV</sequence>
<dbReference type="KEGG" id="nai:NECAME_16288"/>
<proteinExistence type="predicted"/>